<feature type="compositionally biased region" description="Pro residues" evidence="1">
    <location>
        <begin position="262"/>
        <end position="276"/>
    </location>
</feature>
<keyword evidence="3" id="KW-1185">Reference proteome</keyword>
<evidence type="ECO:0000256" key="1">
    <source>
        <dbReference type="SAM" id="MobiDB-lite"/>
    </source>
</evidence>
<dbReference type="Proteomes" id="UP001642464">
    <property type="component" value="Unassembled WGS sequence"/>
</dbReference>
<organism evidence="2 3">
    <name type="scientific">Durusdinium trenchii</name>
    <dbReference type="NCBI Taxonomy" id="1381693"/>
    <lineage>
        <taxon>Eukaryota</taxon>
        <taxon>Sar</taxon>
        <taxon>Alveolata</taxon>
        <taxon>Dinophyceae</taxon>
        <taxon>Suessiales</taxon>
        <taxon>Symbiodiniaceae</taxon>
        <taxon>Durusdinium</taxon>
    </lineage>
</organism>
<gene>
    <name evidence="2" type="ORF">SCF082_LOCUS40513</name>
</gene>
<sequence>MASQDGQPDRILRGCTQPTLAQDLPEPAAGPPAGGALEAAAGPPARRWCFGGGGCAARDRRAHALRLLRAPGGSAAGRCVSELSHGRQKAPAPRPLVAGGFVLGGEAGLLYQQVTEQRQQNPDSRLKWETVEAAYKETLQRFQRRTTRSSRGGPFLPIQVWLRRGFTAEQVRKGNYEEHPQLGPTYQLEIHDQGPAASPALRAEAGGPAAKCLPRAKPPPSGPAAAAKPARARPPPPSGPAAAKPVRARPPPPSGPAAASCPRPPSGPAAPPKPRA</sequence>
<evidence type="ECO:0000313" key="2">
    <source>
        <dbReference type="EMBL" id="CAK9085533.1"/>
    </source>
</evidence>
<evidence type="ECO:0000313" key="3">
    <source>
        <dbReference type="Proteomes" id="UP001642464"/>
    </source>
</evidence>
<feature type="region of interest" description="Disordered" evidence="1">
    <location>
        <begin position="1"/>
        <end position="41"/>
    </location>
</feature>
<name>A0ABP0QC02_9DINO</name>
<dbReference type="EMBL" id="CAXAMM010039309">
    <property type="protein sequence ID" value="CAK9085533.1"/>
    <property type="molecule type" value="Genomic_DNA"/>
</dbReference>
<protein>
    <submittedName>
        <fullName evidence="2">Uncharacterized protein</fullName>
    </submittedName>
</protein>
<feature type="non-terminal residue" evidence="2">
    <location>
        <position position="276"/>
    </location>
</feature>
<comment type="caution">
    <text evidence="2">The sequence shown here is derived from an EMBL/GenBank/DDBJ whole genome shotgun (WGS) entry which is preliminary data.</text>
</comment>
<accession>A0ABP0QC02</accession>
<reference evidence="2 3" key="1">
    <citation type="submission" date="2024-02" db="EMBL/GenBank/DDBJ databases">
        <authorList>
            <person name="Chen Y."/>
            <person name="Shah S."/>
            <person name="Dougan E. K."/>
            <person name="Thang M."/>
            <person name="Chan C."/>
        </authorList>
    </citation>
    <scope>NUCLEOTIDE SEQUENCE [LARGE SCALE GENOMIC DNA]</scope>
</reference>
<feature type="region of interest" description="Disordered" evidence="1">
    <location>
        <begin position="196"/>
        <end position="276"/>
    </location>
</feature>
<proteinExistence type="predicted"/>